<sequence>MYPSHYGYPWHPPVTPVNWDWDQTSWGHHWYPAYYPWYSNWESSWNRVELKDYGPHPLAINIDEATKQNNYYRTALWTGKHLQVTLMSIPVGGDIGLEIHPDTDQFFRIEDGHGLVQMGARKDRLDYQARLNDDYAVMVPAGTWHNIINTGNEPLKLYSIYAPPHHPHGTVHRTKAAAMAEERHHS</sequence>
<dbReference type="Proteomes" id="UP000316882">
    <property type="component" value="Unassembled WGS sequence"/>
</dbReference>
<evidence type="ECO:0000313" key="2">
    <source>
        <dbReference type="EMBL" id="GEB35189.1"/>
    </source>
</evidence>
<dbReference type="InterPro" id="IPR052538">
    <property type="entry name" value="Flavonoid_dioxygenase-like"/>
</dbReference>
<dbReference type="CDD" id="cd02223">
    <property type="entry name" value="cupin_Bh2720-like"/>
    <property type="match status" value="1"/>
</dbReference>
<organism evidence="2 3">
    <name type="scientific">Brevibacillus parabrevis</name>
    <dbReference type="NCBI Taxonomy" id="54914"/>
    <lineage>
        <taxon>Bacteria</taxon>
        <taxon>Bacillati</taxon>
        <taxon>Bacillota</taxon>
        <taxon>Bacilli</taxon>
        <taxon>Bacillales</taxon>
        <taxon>Paenibacillaceae</taxon>
        <taxon>Brevibacillus</taxon>
    </lineage>
</organism>
<dbReference type="RefSeq" id="WP_122964672.1">
    <property type="nucleotide sequence ID" value="NZ_BJMH01000035.1"/>
</dbReference>
<protein>
    <recommendedName>
        <fullName evidence="1">Cupin type-2 domain-containing protein</fullName>
    </recommendedName>
</protein>
<gene>
    <name evidence="2" type="ORF">BPA01_47690</name>
</gene>
<dbReference type="AlphaFoldDB" id="A0A4Y3PVE2"/>
<dbReference type="PANTHER" id="PTHR43346:SF1">
    <property type="entry name" value="QUERCETIN 2,3-DIOXYGENASE-RELATED"/>
    <property type="match status" value="1"/>
</dbReference>
<dbReference type="GeneID" id="87611694"/>
<dbReference type="InterPro" id="IPR011051">
    <property type="entry name" value="RmlC_Cupin_sf"/>
</dbReference>
<feature type="domain" description="Cupin type-2" evidence="1">
    <location>
        <begin position="86"/>
        <end position="161"/>
    </location>
</feature>
<dbReference type="Pfam" id="PF07883">
    <property type="entry name" value="Cupin_2"/>
    <property type="match status" value="1"/>
</dbReference>
<accession>A0A4Y3PVE2</accession>
<evidence type="ECO:0000313" key="3">
    <source>
        <dbReference type="Proteomes" id="UP000316882"/>
    </source>
</evidence>
<dbReference type="PANTHER" id="PTHR43346">
    <property type="entry name" value="LIGAND BINDING DOMAIN PROTEIN, PUTATIVE (AFU_ORTHOLOGUE AFUA_6G14370)-RELATED"/>
    <property type="match status" value="1"/>
</dbReference>
<dbReference type="STRING" id="54914.AV540_20320"/>
<dbReference type="Gene3D" id="2.60.120.10">
    <property type="entry name" value="Jelly Rolls"/>
    <property type="match status" value="1"/>
</dbReference>
<dbReference type="EMBL" id="BJMH01000035">
    <property type="protein sequence ID" value="GEB35189.1"/>
    <property type="molecule type" value="Genomic_DNA"/>
</dbReference>
<comment type="caution">
    <text evidence="2">The sequence shown here is derived from an EMBL/GenBank/DDBJ whole genome shotgun (WGS) entry which is preliminary data.</text>
</comment>
<reference evidence="2 3" key="1">
    <citation type="submission" date="2019-06" db="EMBL/GenBank/DDBJ databases">
        <title>Whole genome shotgun sequence of Brevibacillus parabrevis NBRC 12334.</title>
        <authorList>
            <person name="Hosoyama A."/>
            <person name="Uohara A."/>
            <person name="Ohji S."/>
            <person name="Ichikawa N."/>
        </authorList>
    </citation>
    <scope>NUCLEOTIDE SEQUENCE [LARGE SCALE GENOMIC DNA]</scope>
    <source>
        <strain evidence="2 3">NBRC 12334</strain>
    </source>
</reference>
<dbReference type="InterPro" id="IPR014710">
    <property type="entry name" value="RmlC-like_jellyroll"/>
</dbReference>
<dbReference type="SUPFAM" id="SSF51182">
    <property type="entry name" value="RmlC-like cupins"/>
    <property type="match status" value="1"/>
</dbReference>
<proteinExistence type="predicted"/>
<keyword evidence="3" id="KW-1185">Reference proteome</keyword>
<evidence type="ECO:0000259" key="1">
    <source>
        <dbReference type="Pfam" id="PF07883"/>
    </source>
</evidence>
<dbReference type="InterPro" id="IPR013096">
    <property type="entry name" value="Cupin_2"/>
</dbReference>
<name>A0A4Y3PVE2_BREPA</name>